<dbReference type="Proteomes" id="UP001241169">
    <property type="component" value="Unassembled WGS sequence"/>
</dbReference>
<dbReference type="InterPro" id="IPR010730">
    <property type="entry name" value="HET"/>
</dbReference>
<dbReference type="PANTHER" id="PTHR24148">
    <property type="entry name" value="ANKYRIN REPEAT DOMAIN-CONTAINING PROTEIN 39 HOMOLOG-RELATED"/>
    <property type="match status" value="1"/>
</dbReference>
<dbReference type="Pfam" id="PF06985">
    <property type="entry name" value="HET"/>
    <property type="match status" value="1"/>
</dbReference>
<sequence>MTSIRRDEPIEVGVANDRRRKTELVYHLLPFSRDEIRVIKLQPATSLLTPVIADLAVLQLGIEPSQYDALSYGWSDDTDLVNIIINGRGMNIARSLQIALRYLRHDEEERVLWADSLCINQGDMEEKSIQIQKMDRIYSDSTEAGMALLNSYEALQDETTTTQKIMHDEEGVTGLTGLLLRPYWSRMWMFQEILLAKRVAVHCGTFVADWWTIKTLDTLTSKPSLWKPSEPRKRSIAELRKAFFNIAHLNVLLSQSGNIENILFPTSHLQASNDHDKLYALIGLRNIGDYLTIDYHLSTSDFYADFTQCYTQHTGGLSLLYGAGLCQSSRGRDIGLPSWVPDFRGIDGRDSFFLAAGFSRVFEASAGRSYRQAKRNDFEMGSDNNIHPAEGLQLDGLLAGDLSDEKPPDNFPIFVVGEPPIRRLSIEQISFEESAVEQYSAKCLDVEGLLAGEILMTHPLDVSEAGRWELYQTFGIGCSRHSSCESAIQALAEVLVMDSDAKNSKRISGQPDHGSQVSLFRLLGLVRDVEKLCKGDSTGAEAETDVLAFLRWLGIEQVDMSGETYSSLWASEQRTLDRYRTLFIRELKRKRVPSCRIFSAKSGYIDTMILV</sequence>
<accession>A0ABQ9S8V5</accession>
<proteinExistence type="predicted"/>
<dbReference type="RefSeq" id="XP_060345082.1">
    <property type="nucleotide sequence ID" value="XM_060496297.1"/>
</dbReference>
<dbReference type="EMBL" id="MOPA01000010">
    <property type="protein sequence ID" value="KAK1529727.1"/>
    <property type="molecule type" value="Genomic_DNA"/>
</dbReference>
<dbReference type="GeneID" id="85380196"/>
<gene>
    <name evidence="2" type="ORF">CPAR01_12039</name>
</gene>
<dbReference type="InterPro" id="IPR052895">
    <property type="entry name" value="HetReg/Transcr_Mod"/>
</dbReference>
<comment type="caution">
    <text evidence="2">The sequence shown here is derived from an EMBL/GenBank/DDBJ whole genome shotgun (WGS) entry which is preliminary data.</text>
</comment>
<evidence type="ECO:0000313" key="3">
    <source>
        <dbReference type="Proteomes" id="UP001241169"/>
    </source>
</evidence>
<reference evidence="2 3" key="1">
    <citation type="submission" date="2016-10" db="EMBL/GenBank/DDBJ databases">
        <title>The genome sequence of Colletotrichum fioriniae PJ7.</title>
        <authorList>
            <person name="Baroncelli R."/>
        </authorList>
    </citation>
    <scope>NUCLEOTIDE SEQUENCE [LARGE SCALE GENOMIC DNA]</scope>
    <source>
        <strain evidence="2 3">IMI 384185</strain>
    </source>
</reference>
<evidence type="ECO:0000313" key="2">
    <source>
        <dbReference type="EMBL" id="KAK1529727.1"/>
    </source>
</evidence>
<name>A0ABQ9S8V5_9PEZI</name>
<keyword evidence="3" id="KW-1185">Reference proteome</keyword>
<evidence type="ECO:0000259" key="1">
    <source>
        <dbReference type="Pfam" id="PF06985"/>
    </source>
</evidence>
<protein>
    <submittedName>
        <fullName evidence="2">Ankyrin and HET domain-containing protein</fullName>
    </submittedName>
</protein>
<feature type="domain" description="Heterokaryon incompatibility" evidence="1">
    <location>
        <begin position="67"/>
        <end position="192"/>
    </location>
</feature>
<organism evidence="2 3">
    <name type="scientific">Colletotrichum paranaense</name>
    <dbReference type="NCBI Taxonomy" id="1914294"/>
    <lineage>
        <taxon>Eukaryota</taxon>
        <taxon>Fungi</taxon>
        <taxon>Dikarya</taxon>
        <taxon>Ascomycota</taxon>
        <taxon>Pezizomycotina</taxon>
        <taxon>Sordariomycetes</taxon>
        <taxon>Hypocreomycetidae</taxon>
        <taxon>Glomerellales</taxon>
        <taxon>Glomerellaceae</taxon>
        <taxon>Colletotrichum</taxon>
        <taxon>Colletotrichum acutatum species complex</taxon>
    </lineage>
</organism>
<dbReference type="PANTHER" id="PTHR24148:SF64">
    <property type="entry name" value="HETEROKARYON INCOMPATIBILITY DOMAIN-CONTAINING PROTEIN"/>
    <property type="match status" value="1"/>
</dbReference>